<dbReference type="EMBL" id="FWXJ01000014">
    <property type="protein sequence ID" value="SMC74232.1"/>
    <property type="molecule type" value="Genomic_DNA"/>
</dbReference>
<protein>
    <submittedName>
        <fullName evidence="1">Uncharacterized protein</fullName>
    </submittedName>
</protein>
<keyword evidence="2" id="KW-1185">Reference proteome</keyword>
<reference evidence="1 2" key="1">
    <citation type="submission" date="2017-04" db="EMBL/GenBank/DDBJ databases">
        <authorList>
            <person name="Afonso C.L."/>
            <person name="Miller P.J."/>
            <person name="Scott M.A."/>
            <person name="Spackman E."/>
            <person name="Goraichik I."/>
            <person name="Dimitrov K.M."/>
            <person name="Suarez D.L."/>
            <person name="Swayne D.E."/>
        </authorList>
    </citation>
    <scope>NUCLEOTIDE SEQUENCE [LARGE SCALE GENOMIC DNA]</scope>
    <source>
        <strain evidence="1 2">VK13</strain>
    </source>
</reference>
<dbReference type="OrthoDB" id="9131073at2"/>
<proteinExistence type="predicted"/>
<sequence length="120" mass="13865">MRDYTFLNGARFSINNLFRSLRFDIDRLDLSWVDSDKPDFTRGLRIVDHIEINTITVDGEDADNLIYSLTFLFGKEDGYEAFRVAMDAYLIVALEKKEFLVSKQTKNPEGNSESSEAFIH</sequence>
<name>A0A1W2BNF1_9BURK</name>
<organism evidence="1 2">
    <name type="scientific">Polynucleobacter kasalickyi</name>
    <dbReference type="NCBI Taxonomy" id="1938817"/>
    <lineage>
        <taxon>Bacteria</taxon>
        <taxon>Pseudomonadati</taxon>
        <taxon>Pseudomonadota</taxon>
        <taxon>Betaproteobacteria</taxon>
        <taxon>Burkholderiales</taxon>
        <taxon>Burkholderiaceae</taxon>
        <taxon>Polynucleobacter</taxon>
    </lineage>
</organism>
<evidence type="ECO:0000313" key="2">
    <source>
        <dbReference type="Proteomes" id="UP000192708"/>
    </source>
</evidence>
<accession>A0A1W2BNF1</accession>
<evidence type="ECO:0000313" key="1">
    <source>
        <dbReference type="EMBL" id="SMC74232.1"/>
    </source>
</evidence>
<gene>
    <name evidence="1" type="ORF">SAMN06296008_11438</name>
</gene>
<dbReference type="STRING" id="1938817.SAMN06296008_11438"/>
<dbReference type="RefSeq" id="WP_084285201.1">
    <property type="nucleotide sequence ID" value="NZ_FWXJ01000014.1"/>
</dbReference>
<dbReference type="AlphaFoldDB" id="A0A1W2BNF1"/>
<dbReference type="Proteomes" id="UP000192708">
    <property type="component" value="Unassembled WGS sequence"/>
</dbReference>